<dbReference type="SUPFAM" id="SSF102114">
    <property type="entry name" value="Radical SAM enzymes"/>
    <property type="match status" value="1"/>
</dbReference>
<gene>
    <name evidence="2" type="ORF">S06H3_33834</name>
</gene>
<dbReference type="PANTHER" id="PTHR13932">
    <property type="entry name" value="COPROPORPHYRINIGEN III OXIDASE"/>
    <property type="match status" value="1"/>
</dbReference>
<dbReference type="GO" id="GO:0006779">
    <property type="term" value="P:porphyrin-containing compound biosynthetic process"/>
    <property type="evidence" value="ECO:0007669"/>
    <property type="project" value="TreeGrafter"/>
</dbReference>
<comment type="caution">
    <text evidence="2">The sequence shown here is derived from an EMBL/GenBank/DDBJ whole genome shotgun (WGS) entry which is preliminary data.</text>
</comment>
<dbReference type="InterPro" id="IPR007197">
    <property type="entry name" value="rSAM"/>
</dbReference>
<feature type="non-terminal residue" evidence="2">
    <location>
        <position position="1"/>
    </location>
</feature>
<dbReference type="InterPro" id="IPR058240">
    <property type="entry name" value="rSAM_sf"/>
</dbReference>
<organism evidence="2">
    <name type="scientific">marine sediment metagenome</name>
    <dbReference type="NCBI Taxonomy" id="412755"/>
    <lineage>
        <taxon>unclassified sequences</taxon>
        <taxon>metagenomes</taxon>
        <taxon>ecological metagenomes</taxon>
    </lineage>
</organism>
<dbReference type="PROSITE" id="PS51918">
    <property type="entry name" value="RADICAL_SAM"/>
    <property type="match status" value="1"/>
</dbReference>
<dbReference type="SMART" id="SM00729">
    <property type="entry name" value="Elp3"/>
    <property type="match status" value="1"/>
</dbReference>
<accession>X1NE88</accession>
<feature type="domain" description="Radical SAM core" evidence="1">
    <location>
        <begin position="1"/>
        <end position="147"/>
    </location>
</feature>
<feature type="non-terminal residue" evidence="2">
    <location>
        <position position="275"/>
    </location>
</feature>
<dbReference type="PANTHER" id="PTHR13932:SF5">
    <property type="entry name" value="RADICAL S-ADENOSYL METHIONINE DOMAIN-CONTAINING PROTEIN 1, MITOCHONDRIAL"/>
    <property type="match status" value="1"/>
</dbReference>
<dbReference type="InterPro" id="IPR023404">
    <property type="entry name" value="rSAM_horseshoe"/>
</dbReference>
<dbReference type="InterPro" id="IPR006638">
    <property type="entry name" value="Elp3/MiaA/NifB-like_rSAM"/>
</dbReference>
<dbReference type="EMBL" id="BARV01020242">
    <property type="protein sequence ID" value="GAI25120.1"/>
    <property type="molecule type" value="Genomic_DNA"/>
</dbReference>
<proteinExistence type="predicted"/>
<evidence type="ECO:0000313" key="2">
    <source>
        <dbReference type="EMBL" id="GAI25120.1"/>
    </source>
</evidence>
<dbReference type="GO" id="GO:0003824">
    <property type="term" value="F:catalytic activity"/>
    <property type="evidence" value="ECO:0007669"/>
    <property type="project" value="InterPro"/>
</dbReference>
<protein>
    <recommendedName>
        <fullName evidence="1">Radical SAM core domain-containing protein</fullName>
    </recommendedName>
</protein>
<dbReference type="InterPro" id="IPR034505">
    <property type="entry name" value="Coproporphyrinogen-III_oxidase"/>
</dbReference>
<sequence>NYFDFKKCIQVVFEANPSTLSREKLKLLKKYKVSRLNMGVQSFDDKLMKKWGRLSSESSVYKAYERALRIGIKHINFDIMCGLPGQTLKSFEETMKKVIKLSPDVVHVNPFFPNPATCFSQQGKVLSQGEMQKREEMNALGRKMLLDSSYKFLQFEDMGKSNEARNIQIADTVEYNSPFLGLGIAAMSHISGWGNYMNLPDLEKYKRGIRQNESPVYLQCRYKNKIEELRWYVINSLRYNLLPKKRIYQLFGQNIDKVLKEEIDYLVKRGKIIAR</sequence>
<dbReference type="AlphaFoldDB" id="X1NE88"/>
<name>X1NE88_9ZZZZ</name>
<reference evidence="2" key="1">
    <citation type="journal article" date="2014" name="Front. Microbiol.">
        <title>High frequency of phylogenetically diverse reductive dehalogenase-homologous genes in deep subseafloor sedimentary metagenomes.</title>
        <authorList>
            <person name="Kawai M."/>
            <person name="Futagami T."/>
            <person name="Toyoda A."/>
            <person name="Takaki Y."/>
            <person name="Nishi S."/>
            <person name="Hori S."/>
            <person name="Arai W."/>
            <person name="Tsubouchi T."/>
            <person name="Morono Y."/>
            <person name="Uchiyama I."/>
            <person name="Ito T."/>
            <person name="Fujiyama A."/>
            <person name="Inagaki F."/>
            <person name="Takami H."/>
        </authorList>
    </citation>
    <scope>NUCLEOTIDE SEQUENCE</scope>
    <source>
        <strain evidence="2">Expedition CK06-06</strain>
    </source>
</reference>
<dbReference type="GO" id="GO:0051539">
    <property type="term" value="F:4 iron, 4 sulfur cluster binding"/>
    <property type="evidence" value="ECO:0007669"/>
    <property type="project" value="TreeGrafter"/>
</dbReference>
<dbReference type="Pfam" id="PF04055">
    <property type="entry name" value="Radical_SAM"/>
    <property type="match status" value="1"/>
</dbReference>
<dbReference type="GO" id="GO:0005737">
    <property type="term" value="C:cytoplasm"/>
    <property type="evidence" value="ECO:0007669"/>
    <property type="project" value="TreeGrafter"/>
</dbReference>
<dbReference type="Gene3D" id="3.80.30.20">
    <property type="entry name" value="tm_1862 like domain"/>
    <property type="match status" value="1"/>
</dbReference>
<evidence type="ECO:0000259" key="1">
    <source>
        <dbReference type="PROSITE" id="PS51918"/>
    </source>
</evidence>